<dbReference type="Gene3D" id="3.80.10.10">
    <property type="entry name" value="Ribonuclease Inhibitor"/>
    <property type="match status" value="1"/>
</dbReference>
<dbReference type="InterPro" id="IPR026906">
    <property type="entry name" value="LRR_5"/>
</dbReference>
<dbReference type="InterPro" id="IPR032675">
    <property type="entry name" value="LRR_dom_sf"/>
</dbReference>
<feature type="non-terminal residue" evidence="3">
    <location>
        <position position="1"/>
    </location>
</feature>
<accession>A0ABQ6MDU3</accession>
<dbReference type="Pfam" id="PF13306">
    <property type="entry name" value="LRR_5"/>
    <property type="match status" value="1"/>
</dbReference>
<evidence type="ECO:0000313" key="4">
    <source>
        <dbReference type="Proteomes" id="UP001165060"/>
    </source>
</evidence>
<name>A0ABQ6MDU3_9STRA</name>
<comment type="caution">
    <text evidence="3">The sequence shown here is derived from an EMBL/GenBank/DDBJ whole genome shotgun (WGS) entry which is preliminary data.</text>
</comment>
<proteinExistence type="predicted"/>
<dbReference type="Proteomes" id="UP001165060">
    <property type="component" value="Unassembled WGS sequence"/>
</dbReference>
<sequence>AARSHYGAWAPPVGAVDPSKQLASSLPRNSLPPSPALAPAVVPAPSQPKPAAPASGARKHVTHTGYSREFYRDEAVTSADVAATAVAAGAFLGCKSLRSLTLTAGVTEIFQEAFMACSLLAAVAYPAGLISIASYAFYGTGQAKVSLPASCLLVGSHSFSNCASLESFSWAANPGGGTQPVIENYAFNQCKNLKNVELPPNAIINPYSFYGCSTLQNRAATAGYSSVADWLSATTKASAVSEADAQWKKAMADRRRASALPPAPGFKQQQPTASAYVPQPTAPAYVPQPTAPAYVPQPAVPAYAPAPAYVPAPAPAYVPAPAKAYIPPAPAYGYQDQSVFGAPLQNTFGAESAFGGGAFGNGGLGGGAFSPGFASPASSTPSLGSFGSGAVGNYDAAAAARAAEEERLKTEDLAAQVAALEAEVAGMESLISGDQ</sequence>
<evidence type="ECO:0000256" key="1">
    <source>
        <dbReference type="SAM" id="Coils"/>
    </source>
</evidence>
<gene>
    <name evidence="3" type="ORF">TeGR_g5989</name>
</gene>
<dbReference type="InterPro" id="IPR053139">
    <property type="entry name" value="Surface_bspA-like"/>
</dbReference>
<dbReference type="EMBL" id="BRYB01003994">
    <property type="protein sequence ID" value="GMI23983.1"/>
    <property type="molecule type" value="Genomic_DNA"/>
</dbReference>
<keyword evidence="4" id="KW-1185">Reference proteome</keyword>
<dbReference type="PANTHER" id="PTHR45661:SF3">
    <property type="entry name" value="IG-LIKE DOMAIN-CONTAINING PROTEIN"/>
    <property type="match status" value="1"/>
</dbReference>
<dbReference type="SUPFAM" id="SSF52058">
    <property type="entry name" value="L domain-like"/>
    <property type="match status" value="1"/>
</dbReference>
<feature type="coiled-coil region" evidence="1">
    <location>
        <begin position="403"/>
        <end position="430"/>
    </location>
</feature>
<dbReference type="PANTHER" id="PTHR45661">
    <property type="entry name" value="SURFACE ANTIGEN"/>
    <property type="match status" value="1"/>
</dbReference>
<evidence type="ECO:0000313" key="3">
    <source>
        <dbReference type="EMBL" id="GMI23983.1"/>
    </source>
</evidence>
<evidence type="ECO:0000256" key="2">
    <source>
        <dbReference type="SAM" id="MobiDB-lite"/>
    </source>
</evidence>
<evidence type="ECO:0008006" key="5">
    <source>
        <dbReference type="Google" id="ProtNLM"/>
    </source>
</evidence>
<organism evidence="3 4">
    <name type="scientific">Tetraparma gracilis</name>
    <dbReference type="NCBI Taxonomy" id="2962635"/>
    <lineage>
        <taxon>Eukaryota</taxon>
        <taxon>Sar</taxon>
        <taxon>Stramenopiles</taxon>
        <taxon>Ochrophyta</taxon>
        <taxon>Bolidophyceae</taxon>
        <taxon>Parmales</taxon>
        <taxon>Triparmaceae</taxon>
        <taxon>Tetraparma</taxon>
    </lineage>
</organism>
<keyword evidence="1" id="KW-0175">Coiled coil</keyword>
<feature type="region of interest" description="Disordered" evidence="2">
    <location>
        <begin position="1"/>
        <end position="60"/>
    </location>
</feature>
<reference evidence="3 4" key="1">
    <citation type="journal article" date="2023" name="Commun. Biol.">
        <title>Genome analysis of Parmales, the sister group of diatoms, reveals the evolutionary specialization of diatoms from phago-mixotrophs to photoautotrophs.</title>
        <authorList>
            <person name="Ban H."/>
            <person name="Sato S."/>
            <person name="Yoshikawa S."/>
            <person name="Yamada K."/>
            <person name="Nakamura Y."/>
            <person name="Ichinomiya M."/>
            <person name="Sato N."/>
            <person name="Blanc-Mathieu R."/>
            <person name="Endo H."/>
            <person name="Kuwata A."/>
            <person name="Ogata H."/>
        </authorList>
    </citation>
    <scope>NUCLEOTIDE SEQUENCE [LARGE SCALE GENOMIC DNA]</scope>
</reference>
<protein>
    <recommendedName>
        <fullName evidence="5">Leucine-rich repeat domain-containing protein</fullName>
    </recommendedName>
</protein>